<feature type="transmembrane region" description="Helical" evidence="2">
    <location>
        <begin position="95"/>
        <end position="118"/>
    </location>
</feature>
<evidence type="ECO:0000256" key="1">
    <source>
        <dbReference type="SAM" id="MobiDB-lite"/>
    </source>
</evidence>
<feature type="region of interest" description="Disordered" evidence="1">
    <location>
        <begin position="26"/>
        <end position="58"/>
    </location>
</feature>
<comment type="caution">
    <text evidence="3">The sequence shown here is derived from an EMBL/GenBank/DDBJ whole genome shotgun (WGS) entry which is preliminary data.</text>
</comment>
<sequence length="234" mass="24502">MPDQPITRSDAAGNVASLVRSSCSSAIAPTSLPSSRRVSSLSSSLLPRRRSPGAARPGSALQAGCQVASLLLLTASCLALIGCAYQLFYTSAEPLLTAGLLLSALNVAQQLLLVVAVARASCRLLLVWSWAAGAQLVAAPAALLVWALWRCAAGGALLRMATRAAAALPAAVVLAGAALMVRRLRAQLQREAGGPERDRAAEDREQDSSRLAQMVLLKKPRPEHRVTSLDADHR</sequence>
<feature type="transmembrane region" description="Helical" evidence="2">
    <location>
        <begin position="161"/>
        <end position="181"/>
    </location>
</feature>
<keyword evidence="2" id="KW-1133">Transmembrane helix</keyword>
<protein>
    <submittedName>
        <fullName evidence="3">Uncharacterized protein</fullName>
    </submittedName>
</protein>
<feature type="region of interest" description="Disordered" evidence="1">
    <location>
        <begin position="214"/>
        <end position="234"/>
    </location>
</feature>
<feature type="compositionally biased region" description="Low complexity" evidence="1">
    <location>
        <begin position="31"/>
        <end position="58"/>
    </location>
</feature>
<feature type="transmembrane region" description="Helical" evidence="2">
    <location>
        <begin position="67"/>
        <end position="89"/>
    </location>
</feature>
<keyword evidence="2" id="KW-0812">Transmembrane</keyword>
<evidence type="ECO:0000256" key="2">
    <source>
        <dbReference type="SAM" id="Phobius"/>
    </source>
</evidence>
<name>A0A6A4VIY4_AMPAM</name>
<reference evidence="3 4" key="1">
    <citation type="submission" date="2019-07" db="EMBL/GenBank/DDBJ databases">
        <title>Draft genome assembly of a fouling barnacle, Amphibalanus amphitrite (Darwin, 1854): The first reference genome for Thecostraca.</title>
        <authorList>
            <person name="Kim W."/>
        </authorList>
    </citation>
    <scope>NUCLEOTIDE SEQUENCE [LARGE SCALE GENOMIC DNA]</scope>
    <source>
        <strain evidence="3">SNU_AA5</strain>
        <tissue evidence="3">Soma without cirri and trophi</tissue>
    </source>
</reference>
<keyword evidence="4" id="KW-1185">Reference proteome</keyword>
<evidence type="ECO:0000313" key="4">
    <source>
        <dbReference type="Proteomes" id="UP000440578"/>
    </source>
</evidence>
<feature type="compositionally biased region" description="Basic and acidic residues" evidence="1">
    <location>
        <begin position="223"/>
        <end position="234"/>
    </location>
</feature>
<proteinExistence type="predicted"/>
<gene>
    <name evidence="3" type="ORF">FJT64_000133</name>
</gene>
<keyword evidence="2" id="KW-0472">Membrane</keyword>
<evidence type="ECO:0000313" key="3">
    <source>
        <dbReference type="EMBL" id="KAF0294446.1"/>
    </source>
</evidence>
<dbReference type="AlphaFoldDB" id="A0A6A4VIY4"/>
<feature type="transmembrane region" description="Helical" evidence="2">
    <location>
        <begin position="125"/>
        <end position="149"/>
    </location>
</feature>
<accession>A0A6A4VIY4</accession>
<dbReference type="Proteomes" id="UP000440578">
    <property type="component" value="Unassembled WGS sequence"/>
</dbReference>
<organism evidence="3 4">
    <name type="scientific">Amphibalanus amphitrite</name>
    <name type="common">Striped barnacle</name>
    <name type="synonym">Balanus amphitrite</name>
    <dbReference type="NCBI Taxonomy" id="1232801"/>
    <lineage>
        <taxon>Eukaryota</taxon>
        <taxon>Metazoa</taxon>
        <taxon>Ecdysozoa</taxon>
        <taxon>Arthropoda</taxon>
        <taxon>Crustacea</taxon>
        <taxon>Multicrustacea</taxon>
        <taxon>Cirripedia</taxon>
        <taxon>Thoracica</taxon>
        <taxon>Thoracicalcarea</taxon>
        <taxon>Balanomorpha</taxon>
        <taxon>Balanoidea</taxon>
        <taxon>Balanidae</taxon>
        <taxon>Amphibalaninae</taxon>
        <taxon>Amphibalanus</taxon>
    </lineage>
</organism>
<dbReference type="EMBL" id="VIIS01001686">
    <property type="protein sequence ID" value="KAF0294446.1"/>
    <property type="molecule type" value="Genomic_DNA"/>
</dbReference>